<dbReference type="InterPro" id="IPR035979">
    <property type="entry name" value="RBD_domain_sf"/>
</dbReference>
<organism evidence="4 5">
    <name type="scientific">Hyaloperonospora brassicae</name>
    <name type="common">Brassica downy mildew</name>
    <name type="synonym">Peronospora brassicae</name>
    <dbReference type="NCBI Taxonomy" id="162125"/>
    <lineage>
        <taxon>Eukaryota</taxon>
        <taxon>Sar</taxon>
        <taxon>Stramenopiles</taxon>
        <taxon>Oomycota</taxon>
        <taxon>Peronosporomycetes</taxon>
        <taxon>Peronosporales</taxon>
        <taxon>Peronosporaceae</taxon>
        <taxon>Hyaloperonospora</taxon>
    </lineage>
</organism>
<evidence type="ECO:0000256" key="2">
    <source>
        <dbReference type="SAM" id="MobiDB-lite"/>
    </source>
</evidence>
<protein>
    <recommendedName>
        <fullName evidence="3">RRM domain-containing protein</fullName>
    </recommendedName>
</protein>
<dbReference type="Gene3D" id="3.30.70.330">
    <property type="match status" value="1"/>
</dbReference>
<evidence type="ECO:0000256" key="1">
    <source>
        <dbReference type="PROSITE-ProRule" id="PRU00176"/>
    </source>
</evidence>
<sequence length="238" mass="26456">METVADEAASRVYVGNLLPRAKAVDLTHKFARFGTIHSVWIARCPPGFAFVHFARPDDAKRAVEASAQEDVEILGKTVRVQMAGVKKKKEEEQQEQIESGDSARRSADRERRRGCWTSRESGEEVDERECRVVTTNTDSNERIICGSPEDVSHGSSVPQVDTQTDVVIELLFRHRIHAVDSDEVAQSCDEADVRCTRARDAHGLYIASSSSGHENALEEHSPYYAGDEGQVRESGRLC</sequence>
<dbReference type="PROSITE" id="PS50102">
    <property type="entry name" value="RRM"/>
    <property type="match status" value="1"/>
</dbReference>
<dbReference type="InterPro" id="IPR000504">
    <property type="entry name" value="RRM_dom"/>
</dbReference>
<dbReference type="EMBL" id="CANTFL010000235">
    <property type="protein sequence ID" value="CAI5719500.1"/>
    <property type="molecule type" value="Genomic_DNA"/>
</dbReference>
<evidence type="ECO:0000313" key="4">
    <source>
        <dbReference type="EMBL" id="CAI5719500.1"/>
    </source>
</evidence>
<evidence type="ECO:0000259" key="3">
    <source>
        <dbReference type="PROSITE" id="PS50102"/>
    </source>
</evidence>
<name>A0AAV0TFM6_HYABA</name>
<dbReference type="Pfam" id="PF00076">
    <property type="entry name" value="RRM_1"/>
    <property type="match status" value="1"/>
</dbReference>
<feature type="domain" description="RRM" evidence="3">
    <location>
        <begin position="10"/>
        <end position="85"/>
    </location>
</feature>
<keyword evidence="5" id="KW-1185">Reference proteome</keyword>
<evidence type="ECO:0000313" key="5">
    <source>
        <dbReference type="Proteomes" id="UP001162031"/>
    </source>
</evidence>
<feature type="compositionally biased region" description="Basic and acidic residues" evidence="2">
    <location>
        <begin position="101"/>
        <end position="113"/>
    </location>
</feature>
<keyword evidence="1" id="KW-0694">RNA-binding</keyword>
<comment type="caution">
    <text evidence="4">The sequence shown here is derived from an EMBL/GenBank/DDBJ whole genome shotgun (WGS) entry which is preliminary data.</text>
</comment>
<dbReference type="GO" id="GO:0003723">
    <property type="term" value="F:RNA binding"/>
    <property type="evidence" value="ECO:0007669"/>
    <property type="project" value="UniProtKB-UniRule"/>
</dbReference>
<dbReference type="InterPro" id="IPR050907">
    <property type="entry name" value="SRSF"/>
</dbReference>
<dbReference type="PANTHER" id="PTHR23147">
    <property type="entry name" value="SERINE/ARGININE RICH SPLICING FACTOR"/>
    <property type="match status" value="1"/>
</dbReference>
<reference evidence="4" key="1">
    <citation type="submission" date="2022-12" db="EMBL/GenBank/DDBJ databases">
        <authorList>
            <person name="Webb A."/>
        </authorList>
    </citation>
    <scope>NUCLEOTIDE SEQUENCE</scope>
    <source>
        <strain evidence="4">Hp1</strain>
    </source>
</reference>
<dbReference type="AlphaFoldDB" id="A0AAV0TFM6"/>
<dbReference type="SMART" id="SM00360">
    <property type="entry name" value="RRM"/>
    <property type="match status" value="1"/>
</dbReference>
<gene>
    <name evidence="4" type="ORF">HBR001_LOCUS2206</name>
</gene>
<dbReference type="SUPFAM" id="SSF54928">
    <property type="entry name" value="RNA-binding domain, RBD"/>
    <property type="match status" value="1"/>
</dbReference>
<proteinExistence type="predicted"/>
<dbReference type="Proteomes" id="UP001162031">
    <property type="component" value="Unassembled WGS sequence"/>
</dbReference>
<dbReference type="InterPro" id="IPR012677">
    <property type="entry name" value="Nucleotide-bd_a/b_plait_sf"/>
</dbReference>
<feature type="region of interest" description="Disordered" evidence="2">
    <location>
        <begin position="84"/>
        <end position="120"/>
    </location>
</feature>
<accession>A0AAV0TFM6</accession>